<dbReference type="EMBL" id="SWFT01000044">
    <property type="protein sequence ID" value="KAA8905604.1"/>
    <property type="molecule type" value="Genomic_DNA"/>
</dbReference>
<comment type="caution">
    <text evidence="2">The sequence shown here is derived from an EMBL/GenBank/DDBJ whole genome shotgun (WGS) entry which is preliminary data.</text>
</comment>
<reference evidence="2 3" key="1">
    <citation type="submission" date="2019-07" db="EMBL/GenBank/DDBJ databases">
        <title>Genome assembly of two rare yeast pathogens: Diutina rugosa and Trichomonascus ciferrii.</title>
        <authorList>
            <person name="Mixao V."/>
            <person name="Saus E."/>
            <person name="Hansen A."/>
            <person name="Lass-Flor C."/>
            <person name="Gabaldon T."/>
        </authorList>
    </citation>
    <scope>NUCLEOTIDE SEQUENCE [LARGE SCALE GENOMIC DNA]</scope>
    <source>
        <strain evidence="2 3">CBS 613</strain>
    </source>
</reference>
<evidence type="ECO:0000256" key="1">
    <source>
        <dbReference type="SAM" id="MobiDB-lite"/>
    </source>
</evidence>
<dbReference type="RefSeq" id="XP_034013764.1">
    <property type="nucleotide sequence ID" value="XM_034153947.1"/>
</dbReference>
<name>A0A642UUN2_DIURU</name>
<keyword evidence="3" id="KW-1185">Reference proteome</keyword>
<proteinExistence type="predicted"/>
<evidence type="ECO:0000313" key="3">
    <source>
        <dbReference type="Proteomes" id="UP000449547"/>
    </source>
</evidence>
<evidence type="ECO:0000313" key="2">
    <source>
        <dbReference type="EMBL" id="KAA8905604.1"/>
    </source>
</evidence>
<organism evidence="2 3">
    <name type="scientific">Diutina rugosa</name>
    <name type="common">Yeast</name>
    <name type="synonym">Candida rugosa</name>
    <dbReference type="NCBI Taxonomy" id="5481"/>
    <lineage>
        <taxon>Eukaryota</taxon>
        <taxon>Fungi</taxon>
        <taxon>Dikarya</taxon>
        <taxon>Ascomycota</taxon>
        <taxon>Saccharomycotina</taxon>
        <taxon>Pichiomycetes</taxon>
        <taxon>Debaryomycetaceae</taxon>
        <taxon>Diutina</taxon>
    </lineage>
</organism>
<sequence length="227" mass="26422">MSKSTSGKPHEQRKSSKYGGSSTTDSGPMMMLRSLYDGSEKSSIEAIRYLKELKFNALRADVDGETKLFNWSLQRKLESLDTLTDRRVLDLHDASELKAQQYLTKVIDAISFSVYMKFYEEMKILCITFPHNDEPHPHWCREAWTLLARIYQFMDDYDRLGNVLELLAMLIPKENELSTEYEDSIRPFRKQVYDLKAEDVLDGSKEAEVRDIIVSVLNILPNWFSLF</sequence>
<gene>
    <name evidence="2" type="ORF">DIURU_001407</name>
</gene>
<feature type="region of interest" description="Disordered" evidence="1">
    <location>
        <begin position="1"/>
        <end position="26"/>
    </location>
</feature>
<accession>A0A642UUN2</accession>
<dbReference type="VEuPathDB" id="FungiDB:DIURU_001407"/>
<protein>
    <submittedName>
        <fullName evidence="2">Uncharacterized protein</fullName>
    </submittedName>
</protein>
<dbReference type="AlphaFoldDB" id="A0A642UUN2"/>
<dbReference type="GeneID" id="54780060"/>
<dbReference type="Proteomes" id="UP000449547">
    <property type="component" value="Unassembled WGS sequence"/>
</dbReference>